<dbReference type="PANTHER" id="PTHR30383">
    <property type="entry name" value="THIOESTERASE 1/PROTEASE 1/LYSOPHOSPHOLIPASE L1"/>
    <property type="match status" value="1"/>
</dbReference>
<organism evidence="1">
    <name type="scientific">unidentified microorganism</name>
    <dbReference type="NCBI Taxonomy" id="81726"/>
    <lineage>
        <taxon>unclassified sequences</taxon>
        <taxon>environmental samples</taxon>
    </lineage>
</organism>
<sequence>MMEVWLTKSGGWSITNNTPISGIISIEYSTAKSASYSGKTLSILGDSISTYAGYIPSGQSAFYDGTNCGVSSVDQTWWKRIINSLDMTLNLNNSWGGGRVSKTRSTYTEESSGIYRADKLGTDPDVIITYLGINDFNGEVSKAVFKSSYETMLDNMKTAYPNAEIFCATLPPCERNGSTGDPEINDDGVALTEYNDIIREVILEKGVKLLDFANCGITYNTLSQYMGDWESATGRALHPNSEGHRLIAQKAIRDMFD</sequence>
<reference evidence="1" key="1">
    <citation type="journal article" date="2005" name="Environ. Microbiol.">
        <title>Novel hydrolase diversity retrieved from a metagenome library of bovine rumen microflora.</title>
        <authorList>
            <person name="Ferrer M."/>
            <person name="Golyshina O.V."/>
            <person name="Chernikova T.N."/>
            <person name="Khachane A.N."/>
            <person name="Reyes-Duarte D."/>
            <person name="Santos V.A.P.M.D."/>
            <person name="Strompl C."/>
            <person name="Elborough K."/>
            <person name="Jarvis G."/>
            <person name="Neef A."/>
            <person name="Yakimov M.M."/>
            <person name="Timmis K.N."/>
            <person name="Golyshin P.N."/>
        </authorList>
    </citation>
    <scope>NUCLEOTIDE SEQUENCE</scope>
</reference>
<dbReference type="GO" id="GO:0004622">
    <property type="term" value="F:phosphatidylcholine lysophospholipase activity"/>
    <property type="evidence" value="ECO:0007669"/>
    <property type="project" value="TreeGrafter"/>
</dbReference>
<dbReference type="CDD" id="cd00229">
    <property type="entry name" value="SGNH_hydrolase"/>
    <property type="match status" value="1"/>
</dbReference>
<dbReference type="Pfam" id="PF16255">
    <property type="entry name" value="Lipase_GDSL_lke"/>
    <property type="match status" value="1"/>
</dbReference>
<dbReference type="PANTHER" id="PTHR30383:SF5">
    <property type="entry name" value="SGNH HYDROLASE-TYPE ESTERASE DOMAIN-CONTAINING PROTEIN"/>
    <property type="match status" value="1"/>
</dbReference>
<proteinExistence type="predicted"/>
<evidence type="ECO:0000313" key="1">
    <source>
        <dbReference type="EMBL" id="CAJ19113.1"/>
    </source>
</evidence>
<accession>Q2YI86</accession>
<dbReference type="Gene3D" id="3.40.50.1110">
    <property type="entry name" value="SGNH hydrolase"/>
    <property type="match status" value="1"/>
</dbReference>
<name>Q2YI86_9ZZZZ</name>
<dbReference type="SUPFAM" id="SSF52266">
    <property type="entry name" value="SGNH hydrolase"/>
    <property type="match status" value="1"/>
</dbReference>
<dbReference type="InterPro" id="IPR032588">
    <property type="entry name" value="Lipase_GDSL_lke"/>
</dbReference>
<dbReference type="AlphaFoldDB" id="Q2YI86"/>
<dbReference type="EMBL" id="AM050328">
    <property type="protein sequence ID" value="CAJ19113.1"/>
    <property type="molecule type" value="Genomic_DNA"/>
</dbReference>
<dbReference type="InterPro" id="IPR051532">
    <property type="entry name" value="Ester_Hydrolysis_Enzymes"/>
</dbReference>
<dbReference type="InterPro" id="IPR036514">
    <property type="entry name" value="SGNH_hydro_sf"/>
</dbReference>
<protein>
    <submittedName>
        <fullName evidence="1">Carboxyl esterase family II protein</fullName>
    </submittedName>
</protein>